<protein>
    <submittedName>
        <fullName evidence="2">TIGR02678 family protein</fullName>
    </submittedName>
</protein>
<dbReference type="Pfam" id="PF09661">
    <property type="entry name" value="DUF2398"/>
    <property type="match status" value="1"/>
</dbReference>
<dbReference type="RefSeq" id="WP_163241077.1">
    <property type="nucleotide sequence ID" value="NZ_CP082780.1"/>
</dbReference>
<keyword evidence="3" id="KW-1185">Reference proteome</keyword>
<dbReference type="EMBL" id="JAAIWN010000010">
    <property type="protein sequence ID" value="NEY81048.1"/>
    <property type="molecule type" value="Genomic_DNA"/>
</dbReference>
<comment type="caution">
    <text evidence="2">The sequence shown here is derived from an EMBL/GenBank/DDBJ whole genome shotgun (WGS) entry which is preliminary data.</text>
</comment>
<evidence type="ECO:0000313" key="3">
    <source>
        <dbReference type="Proteomes" id="UP000472971"/>
    </source>
</evidence>
<dbReference type="InterPro" id="IPR013494">
    <property type="entry name" value="CHP02678"/>
</dbReference>
<sequence length="387" mass="46545">MDNALFDEKAQEALATLMEKFWVLRSLEPDVYQQIRQREHVLKRYVTDKFGFDLIVHQHFIKLEKIPVEPKAWMGIQSFSEPMDYAIFCCGLAFTERRSVDEQFLLSELTEDIQDMYPGEFSLNWTNYQHRKSLVRALKKMVELHIIKMVDGDIEQFAMNEEQEVLYEVTVYARYFMRSYPDDLFQYKTTREILASEWKRHEGEERRKRVYRKLMFSPVVHRESGDDADFAYIRNYRNRLRDDIEEHTPFRLEVFKNAAMLMLDERKQKYTLFPDQKGIMDVVLHFSTVLRENLKIEEINDLGELRLTTSECERILEKVQKRYQHGWSKQYREMTVSQLRKEAVNFLKEWELLQVEVETGMLILKSAIGRMIGEYPRNYVDREGESR</sequence>
<evidence type="ECO:0000313" key="4">
    <source>
        <dbReference type="Proteomes" id="UP000570010"/>
    </source>
</evidence>
<dbReference type="AlphaFoldDB" id="A0A6B3VUW2"/>
<reference evidence="2 3" key="1">
    <citation type="submission" date="2020-02" db="EMBL/GenBank/DDBJ databases">
        <title>Bacillus aquiflavi sp. nov., isolated from yellow water of strong flavor Chinese baijiu in Yibin region of China.</title>
        <authorList>
            <person name="Xie J."/>
        </authorList>
    </citation>
    <scope>NUCLEOTIDE SEQUENCE [LARGE SCALE GENOMIC DNA]</scope>
    <source>
        <strain evidence="2 3">3H-10</strain>
    </source>
</reference>
<name>A0A6B3VUW2_9BACI</name>
<accession>A0A6B3VUW2</accession>
<proteinExistence type="predicted"/>
<dbReference type="Proteomes" id="UP000570010">
    <property type="component" value="Unassembled WGS sequence"/>
</dbReference>
<dbReference type="EMBL" id="JACEIO010000010">
    <property type="protein sequence ID" value="MBA4536680.1"/>
    <property type="molecule type" value="Genomic_DNA"/>
</dbReference>
<evidence type="ECO:0000313" key="1">
    <source>
        <dbReference type="EMBL" id="MBA4536680.1"/>
    </source>
</evidence>
<reference evidence="1 4" key="2">
    <citation type="submission" date="2020-07" db="EMBL/GenBank/DDBJ databases">
        <authorList>
            <person name="Feng H."/>
        </authorList>
    </citation>
    <scope>NUCLEOTIDE SEQUENCE [LARGE SCALE GENOMIC DNA]</scope>
    <source>
        <strain evidence="1">S-12</strain>
        <strain evidence="4">s-12</strain>
    </source>
</reference>
<dbReference type="Proteomes" id="UP000472971">
    <property type="component" value="Unassembled WGS sequence"/>
</dbReference>
<evidence type="ECO:0000313" key="2">
    <source>
        <dbReference type="EMBL" id="NEY81048.1"/>
    </source>
</evidence>
<dbReference type="NCBIfam" id="TIGR02678">
    <property type="entry name" value="TIGR02678 family protein"/>
    <property type="match status" value="1"/>
</dbReference>
<organism evidence="2 3">
    <name type="scientific">Bacillus aquiflavi</name>
    <dbReference type="NCBI Taxonomy" id="2672567"/>
    <lineage>
        <taxon>Bacteria</taxon>
        <taxon>Bacillati</taxon>
        <taxon>Bacillota</taxon>
        <taxon>Bacilli</taxon>
        <taxon>Bacillales</taxon>
        <taxon>Bacillaceae</taxon>
        <taxon>Bacillus</taxon>
    </lineage>
</organism>
<gene>
    <name evidence="2" type="ORF">G4D64_05825</name>
    <name evidence="1" type="ORF">H1Z61_05855</name>
</gene>